<dbReference type="InterPro" id="IPR011008">
    <property type="entry name" value="Dimeric_a/b-barrel"/>
</dbReference>
<dbReference type="SUPFAM" id="SSF54909">
    <property type="entry name" value="Dimeric alpha+beta barrel"/>
    <property type="match status" value="1"/>
</dbReference>
<keyword evidence="4" id="KW-1185">Reference proteome</keyword>
<evidence type="ECO:0000313" key="3">
    <source>
        <dbReference type="EMBL" id="AKV00128.1"/>
    </source>
</evidence>
<evidence type="ECO:0000313" key="4">
    <source>
        <dbReference type="Proteomes" id="UP000064967"/>
    </source>
</evidence>
<dbReference type="PANTHER" id="PTHR33606">
    <property type="entry name" value="PROTEIN YCII"/>
    <property type="match status" value="1"/>
</dbReference>
<dbReference type="Proteomes" id="UP000064967">
    <property type="component" value="Chromosome"/>
</dbReference>
<protein>
    <recommendedName>
        <fullName evidence="2">YCII-related domain-containing protein</fullName>
    </recommendedName>
</protein>
<dbReference type="KEGG" id="llu:AKJ09_06791"/>
<dbReference type="AlphaFoldDB" id="A0A0K1Q326"/>
<reference evidence="3 4" key="1">
    <citation type="submission" date="2015-08" db="EMBL/GenBank/DDBJ databases">
        <authorList>
            <person name="Babu N.S."/>
            <person name="Beckwith C.J."/>
            <person name="Beseler K.G."/>
            <person name="Brison A."/>
            <person name="Carone J.V."/>
            <person name="Caskin T.P."/>
            <person name="Diamond M."/>
            <person name="Durham M.E."/>
            <person name="Foxe J.M."/>
            <person name="Go M."/>
            <person name="Henderson B.A."/>
            <person name="Jones I.B."/>
            <person name="McGettigan J.A."/>
            <person name="Micheletti S.J."/>
            <person name="Nasrallah M.E."/>
            <person name="Ortiz D."/>
            <person name="Piller C.R."/>
            <person name="Privatt S.R."/>
            <person name="Schneider S.L."/>
            <person name="Sharp S."/>
            <person name="Smith T.C."/>
            <person name="Stanton J.D."/>
            <person name="Ullery H.E."/>
            <person name="Wilson R.J."/>
            <person name="Serrano M.G."/>
            <person name="Buck G."/>
            <person name="Lee V."/>
            <person name="Wang Y."/>
            <person name="Carvalho R."/>
            <person name="Voegtly L."/>
            <person name="Shi R."/>
            <person name="Duckworth R."/>
            <person name="Johnson A."/>
            <person name="Loviza R."/>
            <person name="Walstead R."/>
            <person name="Shah Z."/>
            <person name="Kiflezghi M."/>
            <person name="Wade K."/>
            <person name="Ball S.L."/>
            <person name="Bradley K.W."/>
            <person name="Asai D.J."/>
            <person name="Bowman C.A."/>
            <person name="Russell D.A."/>
            <person name="Pope W.H."/>
            <person name="Jacobs-Sera D."/>
            <person name="Hendrix R.W."/>
            <person name="Hatfull G.F."/>
        </authorList>
    </citation>
    <scope>NUCLEOTIDE SEQUENCE [LARGE SCALE GENOMIC DNA]</scope>
    <source>
        <strain evidence="3 4">DSM 27648</strain>
    </source>
</reference>
<proteinExistence type="inferred from homology"/>
<name>A0A0K1Q326_9BACT</name>
<evidence type="ECO:0000256" key="1">
    <source>
        <dbReference type="ARBA" id="ARBA00007689"/>
    </source>
</evidence>
<dbReference type="InterPro" id="IPR051807">
    <property type="entry name" value="Sec-metab_biosynth-assoc"/>
</dbReference>
<dbReference type="InterPro" id="IPR005545">
    <property type="entry name" value="YCII"/>
</dbReference>
<dbReference type="Gene3D" id="3.30.70.1060">
    <property type="entry name" value="Dimeric alpha+beta barrel"/>
    <property type="match status" value="1"/>
</dbReference>
<dbReference type="EMBL" id="CP012333">
    <property type="protein sequence ID" value="AKV00128.1"/>
    <property type="molecule type" value="Genomic_DNA"/>
</dbReference>
<feature type="domain" description="YCII-related" evidence="2">
    <location>
        <begin position="13"/>
        <end position="101"/>
    </location>
</feature>
<dbReference type="Pfam" id="PF03795">
    <property type="entry name" value="YCII"/>
    <property type="match status" value="1"/>
</dbReference>
<gene>
    <name evidence="3" type="ORF">AKJ09_06791</name>
</gene>
<organism evidence="3 4">
    <name type="scientific">Labilithrix luteola</name>
    <dbReference type="NCBI Taxonomy" id="1391654"/>
    <lineage>
        <taxon>Bacteria</taxon>
        <taxon>Pseudomonadati</taxon>
        <taxon>Myxococcota</taxon>
        <taxon>Polyangia</taxon>
        <taxon>Polyangiales</taxon>
        <taxon>Labilitrichaceae</taxon>
        <taxon>Labilithrix</taxon>
    </lineage>
</organism>
<sequence>MESVVENVAMNAWFLLLYDYVPDYLERRVPLREEHLRLIREAHARGELVMAGAHDDPIDGAFDGGAIVFKTSDRAVVERYAEADPYVKHGLVTRLRIRRWNVVTGGE</sequence>
<accession>A0A0K1Q326</accession>
<dbReference type="PANTHER" id="PTHR33606:SF3">
    <property type="entry name" value="PROTEIN YCII"/>
    <property type="match status" value="1"/>
</dbReference>
<evidence type="ECO:0000259" key="2">
    <source>
        <dbReference type="Pfam" id="PF03795"/>
    </source>
</evidence>
<dbReference type="STRING" id="1391654.AKJ09_06791"/>
<comment type="similarity">
    <text evidence="1">Belongs to the YciI family.</text>
</comment>